<evidence type="ECO:0000256" key="2">
    <source>
        <dbReference type="SAM" id="MobiDB-lite"/>
    </source>
</evidence>
<sequence>MVELNEKEQLEELKEKIGDIKADIANYIEDKFDDIFALINGRIEELCDTEHDDDFSDEEDHEEYEERDVRDELTHEQEEQAAVLSQNIASQIQQTNQNQENSDEDAPVVVISSPAPSLAENIKKQIDEVKTVATETPVSLTEQIAQQVADKNNLAVVAPAMSEGPVDIPQPAEGAPRPLGQIIEELRNSVNTGVDATSVEKTEQLVEQAATQTPDVNTIKASGLAQDIKVQVLSDSIKKQL</sequence>
<dbReference type="PATRIC" id="fig|1430.6.peg.2155"/>
<feature type="compositionally biased region" description="Acidic residues" evidence="2">
    <location>
        <begin position="50"/>
        <end position="66"/>
    </location>
</feature>
<dbReference type="RefSeq" id="WP_000229935.1">
    <property type="nucleotide sequence ID" value="NZ_CP013278.1"/>
</dbReference>
<protein>
    <submittedName>
        <fullName evidence="3">Uncharacterized protein</fullName>
    </submittedName>
</protein>
<keyword evidence="3" id="KW-0614">Plasmid</keyword>
<evidence type="ECO:0000313" key="3">
    <source>
        <dbReference type="EMBL" id="AND28489.1"/>
    </source>
</evidence>
<proteinExistence type="predicted"/>
<gene>
    <name evidence="3" type="ORF">ATN07_32695</name>
</gene>
<organism evidence="3">
    <name type="scientific">Bacillus thuringiensis subsp. israelensis</name>
    <dbReference type="NCBI Taxonomy" id="1430"/>
    <lineage>
        <taxon>Bacteria</taxon>
        <taxon>Bacillati</taxon>
        <taxon>Bacillota</taxon>
        <taxon>Bacilli</taxon>
        <taxon>Bacillales</taxon>
        <taxon>Bacillaceae</taxon>
        <taxon>Bacillus</taxon>
        <taxon>Bacillus cereus group</taxon>
    </lineage>
</organism>
<dbReference type="EMBL" id="CP013278">
    <property type="protein sequence ID" value="AND28489.1"/>
    <property type="molecule type" value="Genomic_DNA"/>
</dbReference>
<reference evidence="3" key="1">
    <citation type="journal article" date="2017" name="Res. Microbiol.">
        <title>Comparative genomics of extrachromosomal elements in Bacillus thuringiensis subsp. israelensis.</title>
        <authorList>
            <person name="Bolotin A."/>
            <person name="Gillis A."/>
            <person name="Sanchis V."/>
            <person name="Nielsen-LeRoux C."/>
            <person name="Mahillon J."/>
            <person name="Lereclus D."/>
            <person name="Sorokin A."/>
        </authorList>
    </citation>
    <scope>NUCLEOTIDE SEQUENCE</scope>
    <source>
        <strain evidence="3">AM65-52</strain>
        <plasmid evidence="3">pAM65-52-3-235K</plasmid>
    </source>
</reference>
<dbReference type="AlphaFoldDB" id="A0A160LJV9"/>
<accession>A0A160LJV9</accession>
<keyword evidence="1" id="KW-0175">Coiled coil</keyword>
<feature type="compositionally biased region" description="Basic and acidic residues" evidence="2">
    <location>
        <begin position="67"/>
        <end position="78"/>
    </location>
</feature>
<evidence type="ECO:0000256" key="1">
    <source>
        <dbReference type="SAM" id="Coils"/>
    </source>
</evidence>
<feature type="region of interest" description="Disordered" evidence="2">
    <location>
        <begin position="49"/>
        <end position="78"/>
    </location>
</feature>
<feature type="coiled-coil region" evidence="1">
    <location>
        <begin position="3"/>
        <end position="30"/>
    </location>
</feature>
<name>A0A160LJV9_BACTI</name>
<geneLocation type="plasmid" evidence="3">
    <name>pAM65-52-3-235K</name>
</geneLocation>